<dbReference type="InterPro" id="IPR036312">
    <property type="entry name" value="Bifun_inhib/LTP/seed_sf"/>
</dbReference>
<dbReference type="InterPro" id="IPR033872">
    <property type="entry name" value="nsLTP2"/>
</dbReference>
<dbReference type="CDD" id="cd01959">
    <property type="entry name" value="nsLTP2"/>
    <property type="match status" value="1"/>
</dbReference>
<evidence type="ECO:0000313" key="5">
    <source>
        <dbReference type="Proteomes" id="UP000631114"/>
    </source>
</evidence>
<dbReference type="InterPro" id="IPR016140">
    <property type="entry name" value="Bifunc_inhib/LTP/seed_store"/>
</dbReference>
<evidence type="ECO:0000256" key="2">
    <source>
        <dbReference type="ARBA" id="ARBA00023121"/>
    </source>
</evidence>
<evidence type="ECO:0000259" key="3">
    <source>
        <dbReference type="SMART" id="SM00499"/>
    </source>
</evidence>
<protein>
    <recommendedName>
        <fullName evidence="3">Bifunctional inhibitor/plant lipid transfer protein/seed storage helical domain-containing protein</fullName>
    </recommendedName>
</protein>
<dbReference type="PANTHER" id="PTHR33214:SF69">
    <property type="entry name" value="BIFUNCTIONAL INHIBITOR_LIPID-TRANSFER PROTEIN_SEED STORAGE 2S ALBUMIN SUPERFAMILY PROTEIN"/>
    <property type="match status" value="1"/>
</dbReference>
<gene>
    <name evidence="4" type="ORF">IFM89_010579</name>
</gene>
<comment type="caution">
    <text evidence="4">The sequence shown here is derived from an EMBL/GenBank/DDBJ whole genome shotgun (WGS) entry which is preliminary data.</text>
</comment>
<accession>A0A835IQT5</accession>
<evidence type="ECO:0000313" key="4">
    <source>
        <dbReference type="EMBL" id="KAF9619963.1"/>
    </source>
</evidence>
<dbReference type="PANTHER" id="PTHR33214">
    <property type="entry name" value="BIFUNCTIONAL INHIBITOR/LIPID-TRANSFER PROTEIN/SEED STORAGE 2S ALBUMIN SUPERFAMILY PROTEIN"/>
    <property type="match status" value="1"/>
</dbReference>
<dbReference type="GO" id="GO:0008289">
    <property type="term" value="F:lipid binding"/>
    <property type="evidence" value="ECO:0007669"/>
    <property type="project" value="UniProtKB-KW"/>
</dbReference>
<feature type="domain" description="Bifunctional inhibitor/plant lipid transfer protein/seed storage helical" evidence="3">
    <location>
        <begin position="12"/>
        <end position="77"/>
    </location>
</feature>
<reference evidence="4 5" key="1">
    <citation type="submission" date="2020-10" db="EMBL/GenBank/DDBJ databases">
        <title>The Coptis chinensis genome and diversification of protoberbering-type alkaloids.</title>
        <authorList>
            <person name="Wang B."/>
            <person name="Shu S."/>
            <person name="Song C."/>
            <person name="Liu Y."/>
        </authorList>
    </citation>
    <scope>NUCLEOTIDE SEQUENCE [LARGE SCALE GENOMIC DNA]</scope>
    <source>
        <strain evidence="4">HL-2020</strain>
        <tissue evidence="4">Leaf</tissue>
    </source>
</reference>
<dbReference type="GO" id="GO:0006869">
    <property type="term" value="P:lipid transport"/>
    <property type="evidence" value="ECO:0007669"/>
    <property type="project" value="InterPro"/>
</dbReference>
<keyword evidence="1" id="KW-0813">Transport</keyword>
<dbReference type="EMBL" id="JADFTS010000002">
    <property type="protein sequence ID" value="KAF9619963.1"/>
    <property type="molecule type" value="Genomic_DNA"/>
</dbReference>
<dbReference type="OrthoDB" id="665742at2759"/>
<dbReference type="Pfam" id="PF00234">
    <property type="entry name" value="Tryp_alpha_amyl"/>
    <property type="match status" value="1"/>
</dbReference>
<dbReference type="SMART" id="SM00499">
    <property type="entry name" value="AAI"/>
    <property type="match status" value="1"/>
</dbReference>
<keyword evidence="2" id="KW-0446">Lipid-binding</keyword>
<dbReference type="Proteomes" id="UP000631114">
    <property type="component" value="Unassembled WGS sequence"/>
</dbReference>
<dbReference type="SUPFAM" id="SSF47699">
    <property type="entry name" value="Bifunctional inhibitor/lipid-transfer protein/seed storage 2S albumin"/>
    <property type="match status" value="1"/>
</dbReference>
<dbReference type="Gene3D" id="1.10.110.10">
    <property type="entry name" value="Plant lipid-transfer and hydrophobic proteins"/>
    <property type="match status" value="1"/>
</dbReference>
<organism evidence="4 5">
    <name type="scientific">Coptis chinensis</name>
    <dbReference type="NCBI Taxonomy" id="261450"/>
    <lineage>
        <taxon>Eukaryota</taxon>
        <taxon>Viridiplantae</taxon>
        <taxon>Streptophyta</taxon>
        <taxon>Embryophyta</taxon>
        <taxon>Tracheophyta</taxon>
        <taxon>Spermatophyta</taxon>
        <taxon>Magnoliopsida</taxon>
        <taxon>Ranunculales</taxon>
        <taxon>Ranunculaceae</taxon>
        <taxon>Coptidoideae</taxon>
        <taxon>Coptis</taxon>
    </lineage>
</organism>
<evidence type="ECO:0000256" key="1">
    <source>
        <dbReference type="ARBA" id="ARBA00022448"/>
    </source>
</evidence>
<dbReference type="AlphaFoldDB" id="A0A835IQT5"/>
<sequence length="77" mass="8228">MSFANLSMAATCDATQLSPCLGAITSGSPPSPACCTRLKSQRSCLCQYLKNPNLSRFVNTPNARRVGSRCGVPYPRC</sequence>
<keyword evidence="5" id="KW-1185">Reference proteome</keyword>
<proteinExistence type="predicted"/>
<name>A0A835IQT5_9MAGN</name>